<protein>
    <submittedName>
        <fullName evidence="1">Uncharacterized protein</fullName>
    </submittedName>
</protein>
<name>A0ACC0CV57_9PEZI</name>
<accession>A0ACC0CV57</accession>
<sequence>MAKPYILEVISQAANITDTTIHIIFVPGVEVQLPPDSEDDNHPPIYWIKDFLPTDLPTATILKFGYENNLTWTSNSIESHGKNLLLELDHFRASRLQKSQPIIFIGHSLGGLIIKQALAISLQSRYNTPYREISMATRSIVFLGTPHSSRPSLIKQLDDIVCGSIQETDRATRKMGVVHLASDILDVFDGLTTWMTPWLKVFSFFEELPVPGQKNPVVGANDAEIPGHLKLPVHAHHLTISEILSRTSATYMQIVASLKSTWQLSSFRHRLHDLCGSNEGLRGVPEATAGTCNWIFDNVLFQNWLREDSGILWTHGKPGSGKSTLLKYVAQKLLDRPIRFGLSIATSFHFFSLGHGEVRNTGDDVIDFLREHLMVNFENENDSGSYERFIHCSKIQDTSAKPTQNRGPQSKLNTAIAPIHAPPQDPTILFIDGLDEYEESSAVTSFIWTTLSRLPALHSLRVLISSQLKPPLEHMPQIRLEDNNTTDIRSYCLSTLTTNNAAYRDIISQEIVSRAKGVFLWAKLVVSQLGNIHSVVDNDHTQLPSDLSEAYGWTVDRIVKNGKTSGLTVPLLRWAMFALRPLSIHEMQDALGMSSFIRSQVCEKCGEGNNTTKLCFLKQDEPNYCHGAIGVELLSWGLLEVVDDIVCFAHHSVKDFLLQTVIAQERPVTIHQELALVCLEYLRKTLSVLGDTLKKDQKPNTHIYPFLEYATLHLMDHCRLSGPKFIPSTIMDIFQDLLSPDSDFRNGWITIYNQFLPNSKRFSCRTTTPLHIICYFDLPLSNNEVFGAFSQYCDVRDCAGRTPLSFACEMGHIELCSTLIMVGADIYIRDEVYGQTALGWAIAEGHRDIVQLLLRRGANPEDHLSGTLPLHLAIQRLDITLVQLLLQNGASPRTLDNYTGWSALSLAASLGDIYTISLLLDWGAEALQQDQGNGWTPLHHAISKGHQAALETLMLSLSDPEVENFKFHCPSWNLSWVDLVLSYCLGGTHCHSPRSTTGQQPSTPSKMDGKRRNSRPSGVNNRRKRNKKTRNNSNYGDEDEDEDGDGSQPKGRMPLDDLTGHRRFACPFQKACPEGNRCSNIGFPNMHRVKAHVLKKHRVTRCWHCNQSFRDEAENRNHALSCDHDRGRRIQYEKGFDDTQRYGIEETKPSNFDSEADHWKRVFELCFPEWGPVLPDPYHDDLKTKILSDETVDGLIRIMQTGSHRDELRHFLSSVVEGQVSTSQSIQSHTVRSSFTPTSTWNSSRSTPTNYEQPLVTTSQSTLHDSASPIGYRTTQYHPLVLRPPTNTTGSFTGYSSTSGPSHMHDFASSGTNQSTSSSELWENAPWDQSSLPSRSNMSDQIDTRHQDMFGGIDHSFATDEYLAPPAIDSHGGTEIGASVNQVGDTRANSAAIPPGFANAQITNPGQGQRSTSARQQTVESVSRATDSASSGLPLIQVSDDQQFYMNPNDMENNHFESQGVPGNPSVNPTDYEMMYQRIDQQYQQNLE</sequence>
<organism evidence="1 2">
    <name type="scientific">Hypoxylon rubiginosum</name>
    <dbReference type="NCBI Taxonomy" id="110542"/>
    <lineage>
        <taxon>Eukaryota</taxon>
        <taxon>Fungi</taxon>
        <taxon>Dikarya</taxon>
        <taxon>Ascomycota</taxon>
        <taxon>Pezizomycotina</taxon>
        <taxon>Sordariomycetes</taxon>
        <taxon>Xylariomycetidae</taxon>
        <taxon>Xylariales</taxon>
        <taxon>Hypoxylaceae</taxon>
        <taxon>Hypoxylon</taxon>
    </lineage>
</organism>
<gene>
    <name evidence="1" type="ORF">F4821DRAFT_280095</name>
</gene>
<comment type="caution">
    <text evidence="1">The sequence shown here is derived from an EMBL/GenBank/DDBJ whole genome shotgun (WGS) entry which is preliminary data.</text>
</comment>
<evidence type="ECO:0000313" key="1">
    <source>
        <dbReference type="EMBL" id="KAI6084376.1"/>
    </source>
</evidence>
<reference evidence="1 2" key="1">
    <citation type="journal article" date="2022" name="New Phytol.">
        <title>Ecological generalism drives hyperdiversity of secondary metabolite gene clusters in xylarialean endophytes.</title>
        <authorList>
            <person name="Franco M.E.E."/>
            <person name="Wisecaver J.H."/>
            <person name="Arnold A.E."/>
            <person name="Ju Y.M."/>
            <person name="Slot J.C."/>
            <person name="Ahrendt S."/>
            <person name="Moore L.P."/>
            <person name="Eastman K.E."/>
            <person name="Scott K."/>
            <person name="Konkel Z."/>
            <person name="Mondo S.J."/>
            <person name="Kuo A."/>
            <person name="Hayes R.D."/>
            <person name="Haridas S."/>
            <person name="Andreopoulos B."/>
            <person name="Riley R."/>
            <person name="LaButti K."/>
            <person name="Pangilinan J."/>
            <person name="Lipzen A."/>
            <person name="Amirebrahimi M."/>
            <person name="Yan J."/>
            <person name="Adam C."/>
            <person name="Keymanesh K."/>
            <person name="Ng V."/>
            <person name="Louie K."/>
            <person name="Northen T."/>
            <person name="Drula E."/>
            <person name="Henrissat B."/>
            <person name="Hsieh H.M."/>
            <person name="Youens-Clark K."/>
            <person name="Lutzoni F."/>
            <person name="Miadlikowska J."/>
            <person name="Eastwood D.C."/>
            <person name="Hamelin R.C."/>
            <person name="Grigoriev I.V."/>
            <person name="U'Ren J.M."/>
        </authorList>
    </citation>
    <scope>NUCLEOTIDE SEQUENCE [LARGE SCALE GENOMIC DNA]</scope>
    <source>
        <strain evidence="1 2">ER1909</strain>
    </source>
</reference>
<dbReference type="EMBL" id="MU394338">
    <property type="protein sequence ID" value="KAI6084376.1"/>
    <property type="molecule type" value="Genomic_DNA"/>
</dbReference>
<evidence type="ECO:0000313" key="2">
    <source>
        <dbReference type="Proteomes" id="UP001497680"/>
    </source>
</evidence>
<dbReference type="Proteomes" id="UP001497680">
    <property type="component" value="Unassembled WGS sequence"/>
</dbReference>
<keyword evidence="2" id="KW-1185">Reference proteome</keyword>
<proteinExistence type="predicted"/>